<feature type="region of interest" description="Disordered" evidence="1">
    <location>
        <begin position="195"/>
        <end position="216"/>
    </location>
</feature>
<accession>A0A059CZT1</accession>
<dbReference type="EMBL" id="KK198754">
    <property type="protein sequence ID" value="KCW83739.1"/>
    <property type="molecule type" value="Genomic_DNA"/>
</dbReference>
<dbReference type="AlphaFoldDB" id="A0A059CZT1"/>
<feature type="region of interest" description="Disordered" evidence="1">
    <location>
        <begin position="119"/>
        <end position="144"/>
    </location>
</feature>
<sequence length="244" mass="27420">MDKEKENYLPEKNSSVNMVISLPSPADLSSALENSKAQPCNELNPLPANRKKKKKKKKRKIQVTSTAEGDTGAEVPCSVLQANELDVNITCPSGNSRQSLEHEKIRPIVETDCLTKRQKRNKERKKLRWMKKKKAKAKENVSGRSDTLAEIPNNISQVTESDENIRKGFASTCGKQSDMEKNMCLLEKDVHGKAHTEETSFRSEEAHMSHLSDSKTEQVEERIQATSAQASMGIFDFFLSLSRI</sequence>
<evidence type="ECO:0000256" key="1">
    <source>
        <dbReference type="SAM" id="MobiDB-lite"/>
    </source>
</evidence>
<feature type="compositionally biased region" description="Low complexity" evidence="1">
    <location>
        <begin position="21"/>
        <end position="32"/>
    </location>
</feature>
<evidence type="ECO:0000313" key="2">
    <source>
        <dbReference type="EMBL" id="KCW83739.1"/>
    </source>
</evidence>
<protein>
    <submittedName>
        <fullName evidence="2">Uncharacterized protein</fullName>
    </submittedName>
</protein>
<name>A0A059CZT1_EUCGR</name>
<proteinExistence type="predicted"/>
<dbReference type="Gramene" id="KCW83739">
    <property type="protein sequence ID" value="KCW83739"/>
    <property type="gene ID" value="EUGRSUZ_B00611"/>
</dbReference>
<feature type="region of interest" description="Disordered" evidence="1">
    <location>
        <begin position="1"/>
        <end position="73"/>
    </location>
</feature>
<feature type="compositionally biased region" description="Basic residues" evidence="1">
    <location>
        <begin position="119"/>
        <end position="136"/>
    </location>
</feature>
<feature type="compositionally biased region" description="Basic residues" evidence="1">
    <location>
        <begin position="49"/>
        <end position="61"/>
    </location>
</feature>
<reference evidence="2" key="1">
    <citation type="submission" date="2013-07" db="EMBL/GenBank/DDBJ databases">
        <title>The genome of Eucalyptus grandis.</title>
        <authorList>
            <person name="Schmutz J."/>
            <person name="Hayes R."/>
            <person name="Myburg A."/>
            <person name="Tuskan G."/>
            <person name="Grattapaglia D."/>
            <person name="Rokhsar D.S."/>
        </authorList>
    </citation>
    <scope>NUCLEOTIDE SEQUENCE</scope>
    <source>
        <tissue evidence="2">Leaf extractions</tissue>
    </source>
</reference>
<gene>
    <name evidence="2" type="ORF">EUGRSUZ_B00611</name>
</gene>
<organism evidence="2">
    <name type="scientific">Eucalyptus grandis</name>
    <name type="common">Flooded gum</name>
    <dbReference type="NCBI Taxonomy" id="71139"/>
    <lineage>
        <taxon>Eukaryota</taxon>
        <taxon>Viridiplantae</taxon>
        <taxon>Streptophyta</taxon>
        <taxon>Embryophyta</taxon>
        <taxon>Tracheophyta</taxon>
        <taxon>Spermatophyta</taxon>
        <taxon>Magnoliopsida</taxon>
        <taxon>eudicotyledons</taxon>
        <taxon>Gunneridae</taxon>
        <taxon>Pentapetalae</taxon>
        <taxon>rosids</taxon>
        <taxon>malvids</taxon>
        <taxon>Myrtales</taxon>
        <taxon>Myrtaceae</taxon>
        <taxon>Myrtoideae</taxon>
        <taxon>Eucalypteae</taxon>
        <taxon>Eucalyptus</taxon>
    </lineage>
</organism>
<dbReference type="InParanoid" id="A0A059CZT1"/>